<dbReference type="KEGG" id="ldn:H9L06_06990"/>
<sequence>MSEYRHIVRKWVKPEDLNQHGSLFGGRLLAWIDEDAAIIAMAQLGTKQIVTRFISEVNFMARAERGDLLELEFSIARFGTTSIVLSCNVENAITGDAVLQLERIVFVSVDESGEPVAHGQSEPTRGTERLRE</sequence>
<dbReference type="InterPro" id="IPR029069">
    <property type="entry name" value="HotDog_dom_sf"/>
</dbReference>
<keyword evidence="6" id="KW-1185">Reference proteome</keyword>
<evidence type="ECO:0000313" key="6">
    <source>
        <dbReference type="Proteomes" id="UP000515934"/>
    </source>
</evidence>
<dbReference type="EMBL" id="CP060716">
    <property type="protein sequence ID" value="QNN62059.1"/>
    <property type="molecule type" value="Genomic_DNA"/>
</dbReference>
<dbReference type="InterPro" id="IPR040170">
    <property type="entry name" value="Cytosol_ACT"/>
</dbReference>
<dbReference type="AlphaFoldDB" id="A0A7G9S2I4"/>
<evidence type="ECO:0000256" key="3">
    <source>
        <dbReference type="PROSITE-ProRule" id="PRU01106"/>
    </source>
</evidence>
<keyword evidence="2 3" id="KW-0378">Hydrolase</keyword>
<dbReference type="Proteomes" id="UP000515934">
    <property type="component" value="Chromosome"/>
</dbReference>
<dbReference type="Pfam" id="PF03061">
    <property type="entry name" value="4HBT"/>
    <property type="match status" value="1"/>
</dbReference>
<reference evidence="5 6" key="1">
    <citation type="submission" date="2020-08" db="EMBL/GenBank/DDBJ databases">
        <title>Genome sequence of Leucobacter denitrificans KACC 14055T.</title>
        <authorList>
            <person name="Hyun D.-W."/>
            <person name="Bae J.-W."/>
        </authorList>
    </citation>
    <scope>NUCLEOTIDE SEQUENCE [LARGE SCALE GENOMIC DNA]</scope>
    <source>
        <strain evidence="5 6">KACC 14055</strain>
    </source>
</reference>
<dbReference type="GO" id="GO:0052816">
    <property type="term" value="F:long-chain fatty acyl-CoA hydrolase activity"/>
    <property type="evidence" value="ECO:0007669"/>
    <property type="project" value="TreeGrafter"/>
</dbReference>
<gene>
    <name evidence="5" type="ORF">H9L06_06990</name>
</gene>
<accession>A0A7G9S2I4</accession>
<dbReference type="PROSITE" id="PS51770">
    <property type="entry name" value="HOTDOG_ACOT"/>
    <property type="match status" value="1"/>
</dbReference>
<dbReference type="SUPFAM" id="SSF54637">
    <property type="entry name" value="Thioesterase/thiol ester dehydrase-isomerase"/>
    <property type="match status" value="1"/>
</dbReference>
<dbReference type="Gene3D" id="3.10.129.10">
    <property type="entry name" value="Hotdog Thioesterase"/>
    <property type="match status" value="1"/>
</dbReference>
<dbReference type="CDD" id="cd03442">
    <property type="entry name" value="BFIT_BACH"/>
    <property type="match status" value="1"/>
</dbReference>
<feature type="domain" description="HotDog ACOT-type" evidence="4">
    <location>
        <begin position="2"/>
        <end position="112"/>
    </location>
</feature>
<proteinExistence type="inferred from homology"/>
<comment type="similarity">
    <text evidence="1">Belongs to the acyl coenzyme A hydrolase family.</text>
</comment>
<organism evidence="5 6">
    <name type="scientific">Leucobacter denitrificans</name>
    <dbReference type="NCBI Taxonomy" id="683042"/>
    <lineage>
        <taxon>Bacteria</taxon>
        <taxon>Bacillati</taxon>
        <taxon>Actinomycetota</taxon>
        <taxon>Actinomycetes</taxon>
        <taxon>Micrococcales</taxon>
        <taxon>Microbacteriaceae</taxon>
        <taxon>Leucobacter</taxon>
    </lineage>
</organism>
<evidence type="ECO:0000256" key="2">
    <source>
        <dbReference type="ARBA" id="ARBA00022801"/>
    </source>
</evidence>
<protein>
    <submittedName>
        <fullName evidence="5">Acyl-CoA thioesterase</fullName>
    </submittedName>
</protein>
<dbReference type="PANTHER" id="PTHR11049:SF31">
    <property type="entry name" value="HOTDOG ACOT-TYPE DOMAIN-CONTAINING PROTEIN"/>
    <property type="match status" value="1"/>
</dbReference>
<dbReference type="InterPro" id="IPR033120">
    <property type="entry name" value="HOTDOG_ACOT"/>
</dbReference>
<evidence type="ECO:0000256" key="1">
    <source>
        <dbReference type="ARBA" id="ARBA00010458"/>
    </source>
</evidence>
<evidence type="ECO:0000313" key="5">
    <source>
        <dbReference type="EMBL" id="QNN62059.1"/>
    </source>
</evidence>
<dbReference type="GO" id="GO:0005829">
    <property type="term" value="C:cytosol"/>
    <property type="evidence" value="ECO:0007669"/>
    <property type="project" value="TreeGrafter"/>
</dbReference>
<name>A0A7G9S2I4_9MICO</name>
<dbReference type="InterPro" id="IPR006683">
    <property type="entry name" value="Thioestr_dom"/>
</dbReference>
<dbReference type="GO" id="GO:0009062">
    <property type="term" value="P:fatty acid catabolic process"/>
    <property type="evidence" value="ECO:0007669"/>
    <property type="project" value="TreeGrafter"/>
</dbReference>
<dbReference type="PANTHER" id="PTHR11049">
    <property type="entry name" value="ACYL COENZYME A THIOESTER HYDROLASE"/>
    <property type="match status" value="1"/>
</dbReference>
<dbReference type="RefSeq" id="WP_187554530.1">
    <property type="nucleotide sequence ID" value="NZ_CP060716.1"/>
</dbReference>
<evidence type="ECO:0000259" key="4">
    <source>
        <dbReference type="PROSITE" id="PS51770"/>
    </source>
</evidence>
<dbReference type="GO" id="GO:0006637">
    <property type="term" value="P:acyl-CoA metabolic process"/>
    <property type="evidence" value="ECO:0007669"/>
    <property type="project" value="TreeGrafter"/>
</dbReference>